<keyword evidence="3" id="KW-1185">Reference proteome</keyword>
<feature type="domain" description="DUF2249" evidence="1">
    <location>
        <begin position="8"/>
        <end position="77"/>
    </location>
</feature>
<dbReference type="OrthoDB" id="9798996at2"/>
<organism evidence="2 3">
    <name type="scientific">Rhodohalobacter barkolensis</name>
    <dbReference type="NCBI Taxonomy" id="2053187"/>
    <lineage>
        <taxon>Bacteria</taxon>
        <taxon>Pseudomonadati</taxon>
        <taxon>Balneolota</taxon>
        <taxon>Balneolia</taxon>
        <taxon>Balneolales</taxon>
        <taxon>Balneolaceae</taxon>
        <taxon>Rhodohalobacter</taxon>
    </lineage>
</organism>
<protein>
    <recommendedName>
        <fullName evidence="1">DUF2249 domain-containing protein</fullName>
    </recommendedName>
</protein>
<sequence length="247" mass="29384">MKNIITDELDVRTFIPIKRHEKLHKLFAELPVGESFIFINDHDPKPLYYEFRSVFGDVVDWEYLSRDPEAWKVCVTRTADSEADKADDVSTLIDLRKMEKKDWKYTVFHRYGMMLPGDTMELRASETPEEIHKIFLKKFDGEHTWSVKKDEENETVIHITKNRENDIDTTDISVVNKFDVRPFPPSKRHDMVFEAFEALEPGEAFVFINDHDPKPLYYQMEAENDVPFKWEYLMTLPEEWKVKVMKL</sequence>
<accession>A0A2N0VJS7</accession>
<dbReference type="RefSeq" id="WP_101071747.1">
    <property type="nucleotide sequence ID" value="NZ_PISP01000001.1"/>
</dbReference>
<proteinExistence type="predicted"/>
<dbReference type="AlphaFoldDB" id="A0A2N0VJS7"/>
<evidence type="ECO:0000313" key="3">
    <source>
        <dbReference type="Proteomes" id="UP000233398"/>
    </source>
</evidence>
<gene>
    <name evidence="2" type="ORF">CWD77_03035</name>
</gene>
<feature type="domain" description="DUF2249" evidence="1">
    <location>
        <begin position="178"/>
        <end position="244"/>
    </location>
</feature>
<reference evidence="2 3" key="1">
    <citation type="submission" date="2017-11" db="EMBL/GenBank/DDBJ databases">
        <title>Rhodohalobacter 15182 sp. nov., isolated from a salt lake.</title>
        <authorList>
            <person name="Han S."/>
        </authorList>
    </citation>
    <scope>NUCLEOTIDE SEQUENCE [LARGE SCALE GENOMIC DNA]</scope>
    <source>
        <strain evidence="2 3">15182</strain>
    </source>
</reference>
<dbReference type="Pfam" id="PF10006">
    <property type="entry name" value="DUF2249"/>
    <property type="match status" value="2"/>
</dbReference>
<evidence type="ECO:0000259" key="1">
    <source>
        <dbReference type="Pfam" id="PF10006"/>
    </source>
</evidence>
<comment type="caution">
    <text evidence="2">The sequence shown here is derived from an EMBL/GenBank/DDBJ whole genome shotgun (WGS) entry which is preliminary data.</text>
</comment>
<evidence type="ECO:0000313" key="2">
    <source>
        <dbReference type="EMBL" id="PKD44457.1"/>
    </source>
</evidence>
<name>A0A2N0VJS7_9BACT</name>
<dbReference type="Proteomes" id="UP000233398">
    <property type="component" value="Unassembled WGS sequence"/>
</dbReference>
<dbReference type="EMBL" id="PISP01000001">
    <property type="protein sequence ID" value="PKD44457.1"/>
    <property type="molecule type" value="Genomic_DNA"/>
</dbReference>
<dbReference type="InterPro" id="IPR018720">
    <property type="entry name" value="DUF2249"/>
</dbReference>